<keyword evidence="3" id="KW-0238">DNA-binding</keyword>
<comment type="subcellular location">
    <subcellularLocation>
        <location evidence="1">Nucleus</location>
    </subcellularLocation>
</comment>
<feature type="compositionally biased region" description="Acidic residues" evidence="7">
    <location>
        <begin position="343"/>
        <end position="369"/>
    </location>
</feature>
<feature type="domain" description="WRKY" evidence="8">
    <location>
        <begin position="224"/>
        <end position="290"/>
    </location>
</feature>
<feature type="compositionally biased region" description="Polar residues" evidence="7">
    <location>
        <begin position="406"/>
        <end position="417"/>
    </location>
</feature>
<dbReference type="PANTHER" id="PTHR32096:SF80">
    <property type="entry name" value="WRKY TRANSCRIPTION FACTOR 27-RELATED"/>
    <property type="match status" value="1"/>
</dbReference>
<dbReference type="GO" id="GO:0005634">
    <property type="term" value="C:nucleus"/>
    <property type="evidence" value="ECO:0007669"/>
    <property type="project" value="UniProtKB-SubCell"/>
</dbReference>
<gene>
    <name evidence="10" type="primary">LOC110767577</name>
</gene>
<dbReference type="GO" id="GO:0003700">
    <property type="term" value="F:DNA-binding transcription factor activity"/>
    <property type="evidence" value="ECO:0007669"/>
    <property type="project" value="InterPro"/>
</dbReference>
<feature type="compositionally biased region" description="Low complexity" evidence="7">
    <location>
        <begin position="17"/>
        <end position="33"/>
    </location>
</feature>
<dbReference type="GO" id="GO:0000976">
    <property type="term" value="F:transcription cis-regulatory region binding"/>
    <property type="evidence" value="ECO:0007669"/>
    <property type="project" value="TreeGrafter"/>
</dbReference>
<protein>
    <submittedName>
        <fullName evidence="10">Probable WRKY transcription factor 27</fullName>
    </submittedName>
</protein>
<evidence type="ECO:0000259" key="8">
    <source>
        <dbReference type="PROSITE" id="PS50811"/>
    </source>
</evidence>
<comment type="similarity">
    <text evidence="6">Belongs to the WRKY group II-e family.</text>
</comment>
<dbReference type="Pfam" id="PF03106">
    <property type="entry name" value="WRKY"/>
    <property type="match status" value="1"/>
</dbReference>
<keyword evidence="4" id="KW-0804">Transcription</keyword>
<evidence type="ECO:0000256" key="2">
    <source>
        <dbReference type="ARBA" id="ARBA00023015"/>
    </source>
</evidence>
<dbReference type="InterPro" id="IPR036576">
    <property type="entry name" value="WRKY_dom_sf"/>
</dbReference>
<dbReference type="RefSeq" id="XP_021826849.1">
    <property type="nucleotide sequence ID" value="XM_021971157.1"/>
</dbReference>
<feature type="region of interest" description="Disordered" evidence="7">
    <location>
        <begin position="116"/>
        <end position="159"/>
    </location>
</feature>
<feature type="compositionally biased region" description="Polar residues" evidence="7">
    <location>
        <begin position="293"/>
        <end position="318"/>
    </location>
</feature>
<dbReference type="KEGG" id="pavi:110767577"/>
<keyword evidence="2" id="KW-0805">Transcription regulation</keyword>
<dbReference type="Proteomes" id="UP000515124">
    <property type="component" value="Unplaced"/>
</dbReference>
<evidence type="ECO:0000256" key="7">
    <source>
        <dbReference type="SAM" id="MobiDB-lite"/>
    </source>
</evidence>
<dbReference type="FunFam" id="2.20.25.80:FF:000007">
    <property type="entry name" value="WRKY transcription factor 22"/>
    <property type="match status" value="1"/>
</dbReference>
<dbReference type="Gramene" id="Pav_sc0001405.1_g1690.1.mk:mrna">
    <property type="protein sequence ID" value="Pav_sc0001405.1_g1690.1.mk:mrna"/>
    <property type="gene ID" value="Pav_sc0001405.1_g1690.1.mk"/>
</dbReference>
<evidence type="ECO:0000256" key="1">
    <source>
        <dbReference type="ARBA" id="ARBA00004123"/>
    </source>
</evidence>
<dbReference type="SMART" id="SM00774">
    <property type="entry name" value="WRKY"/>
    <property type="match status" value="1"/>
</dbReference>
<evidence type="ECO:0000256" key="3">
    <source>
        <dbReference type="ARBA" id="ARBA00023125"/>
    </source>
</evidence>
<dbReference type="GeneID" id="110767577"/>
<feature type="region of interest" description="Disordered" evidence="7">
    <location>
        <begin position="241"/>
        <end position="373"/>
    </location>
</feature>
<proteinExistence type="inferred from homology"/>
<feature type="region of interest" description="Disordered" evidence="7">
    <location>
        <begin position="16"/>
        <end position="44"/>
    </location>
</feature>
<evidence type="ECO:0000313" key="10">
    <source>
        <dbReference type="RefSeq" id="XP_021826849.1"/>
    </source>
</evidence>
<feature type="compositionally biased region" description="Low complexity" evidence="7">
    <location>
        <begin position="121"/>
        <end position="130"/>
    </location>
</feature>
<feature type="compositionally biased region" description="Low complexity" evidence="7">
    <location>
        <begin position="418"/>
        <end position="431"/>
    </location>
</feature>
<evidence type="ECO:0000313" key="9">
    <source>
        <dbReference type="Proteomes" id="UP000515124"/>
    </source>
</evidence>
<keyword evidence="5" id="KW-0539">Nucleus</keyword>
<dbReference type="InterPro" id="IPR044810">
    <property type="entry name" value="WRKY_plant"/>
</dbReference>
<feature type="region of interest" description="Disordered" evidence="7">
    <location>
        <begin position="387"/>
        <end position="437"/>
    </location>
</feature>
<sequence length="437" mass="47415">MADDWDLYAVVRSCKSATHNTTTNTSAAGAPTNPITPPSAEEEDPFWDWLKSEEETDPLFSFPNLLEPRANAFQELQQFYEPLLPNPTTTNNPSTNNTFVPPIIPNSPIIPDFGGSASSGQHHLQQQQHHFLPTNTPTSPHFNPAISPPGFGGFHGQQQPLLLPKPETQILPQQLPTQQGFMRPQAMVPALPPPLPRVPITMPINSPRPRKRKCQQKRQVCQVSAENLSADLWAWRKYGQKPIKGSPHPRNYYRCSSSKGCSARKQVERSTADPNIFVVTYTGDHNHPRPTHRNSLAGSTRNKSSATAGQNQPINNDPGSPPAQADQDAVANNVNSDNSLDKENEELDEEEEERDENEIEDEDVEEDDVLIPNTAMSDEIFLGLKQLGCTSSSGSGGSLAAGASGDTFSDQEPSSLGSSWAAANRSSAAGATVGGGC</sequence>
<dbReference type="InterPro" id="IPR003657">
    <property type="entry name" value="WRKY_dom"/>
</dbReference>
<evidence type="ECO:0000256" key="4">
    <source>
        <dbReference type="ARBA" id="ARBA00023163"/>
    </source>
</evidence>
<dbReference type="PANTHER" id="PTHR32096">
    <property type="entry name" value="WRKY TRANSCRIPTION FACTOR 30-RELATED-RELATED"/>
    <property type="match status" value="1"/>
</dbReference>
<keyword evidence="9" id="KW-1185">Reference proteome</keyword>
<name>A0A6P5THZ4_PRUAV</name>
<organism evidence="9 10">
    <name type="scientific">Prunus avium</name>
    <name type="common">Cherry</name>
    <name type="synonym">Cerasus avium</name>
    <dbReference type="NCBI Taxonomy" id="42229"/>
    <lineage>
        <taxon>Eukaryota</taxon>
        <taxon>Viridiplantae</taxon>
        <taxon>Streptophyta</taxon>
        <taxon>Embryophyta</taxon>
        <taxon>Tracheophyta</taxon>
        <taxon>Spermatophyta</taxon>
        <taxon>Magnoliopsida</taxon>
        <taxon>eudicotyledons</taxon>
        <taxon>Gunneridae</taxon>
        <taxon>Pentapetalae</taxon>
        <taxon>rosids</taxon>
        <taxon>fabids</taxon>
        <taxon>Rosales</taxon>
        <taxon>Rosaceae</taxon>
        <taxon>Amygdaloideae</taxon>
        <taxon>Amygdaleae</taxon>
        <taxon>Prunus</taxon>
    </lineage>
</organism>
<accession>A0A6P5THZ4</accession>
<reference evidence="10" key="1">
    <citation type="submission" date="2025-08" db="UniProtKB">
        <authorList>
            <consortium name="RefSeq"/>
        </authorList>
    </citation>
    <scope>IDENTIFICATION</scope>
</reference>
<dbReference type="Gene3D" id="2.20.25.80">
    <property type="entry name" value="WRKY domain"/>
    <property type="match status" value="1"/>
</dbReference>
<evidence type="ECO:0000256" key="5">
    <source>
        <dbReference type="ARBA" id="ARBA00023242"/>
    </source>
</evidence>
<evidence type="ECO:0000256" key="6">
    <source>
        <dbReference type="ARBA" id="ARBA00060761"/>
    </source>
</evidence>
<dbReference type="AlphaFoldDB" id="A0A6P5THZ4"/>
<dbReference type="SUPFAM" id="SSF118290">
    <property type="entry name" value="WRKY DNA-binding domain"/>
    <property type="match status" value="1"/>
</dbReference>
<dbReference type="PROSITE" id="PS50811">
    <property type="entry name" value="WRKY"/>
    <property type="match status" value="1"/>
</dbReference>